<keyword evidence="4" id="KW-1185">Reference proteome</keyword>
<reference evidence="3 4" key="1">
    <citation type="submission" date="2024-10" db="EMBL/GenBank/DDBJ databases">
        <authorList>
            <person name="Kim D."/>
        </authorList>
    </citation>
    <scope>NUCLEOTIDE SEQUENCE [LARGE SCALE GENOMIC DNA]</scope>
    <source>
        <strain evidence="3">BH-2024</strain>
    </source>
</reference>
<feature type="compositionally biased region" description="Basic and acidic residues" evidence="1">
    <location>
        <begin position="216"/>
        <end position="246"/>
    </location>
</feature>
<organism evidence="3 4">
    <name type="scientific">Heterodera trifolii</name>
    <dbReference type="NCBI Taxonomy" id="157864"/>
    <lineage>
        <taxon>Eukaryota</taxon>
        <taxon>Metazoa</taxon>
        <taxon>Ecdysozoa</taxon>
        <taxon>Nematoda</taxon>
        <taxon>Chromadorea</taxon>
        <taxon>Rhabditida</taxon>
        <taxon>Tylenchina</taxon>
        <taxon>Tylenchomorpha</taxon>
        <taxon>Tylenchoidea</taxon>
        <taxon>Heteroderidae</taxon>
        <taxon>Heteroderinae</taxon>
        <taxon>Heterodera</taxon>
    </lineage>
</organism>
<gene>
    <name evidence="3" type="ORF">niasHT_038597</name>
</gene>
<feature type="transmembrane region" description="Helical" evidence="2">
    <location>
        <begin position="296"/>
        <end position="318"/>
    </location>
</feature>
<feature type="transmembrane region" description="Helical" evidence="2">
    <location>
        <begin position="261"/>
        <end position="284"/>
    </location>
</feature>
<evidence type="ECO:0000256" key="2">
    <source>
        <dbReference type="SAM" id="Phobius"/>
    </source>
</evidence>
<evidence type="ECO:0000313" key="3">
    <source>
        <dbReference type="EMBL" id="KAL3073459.1"/>
    </source>
</evidence>
<feature type="region of interest" description="Disordered" evidence="1">
    <location>
        <begin position="196"/>
        <end position="246"/>
    </location>
</feature>
<keyword evidence="2" id="KW-1133">Transmembrane helix</keyword>
<dbReference type="AlphaFoldDB" id="A0ABD2HYT3"/>
<protein>
    <submittedName>
        <fullName evidence="3">Uncharacterized protein</fullName>
    </submittedName>
</protein>
<sequence length="427" mass="48857">MNRKKIENLQKCCKRKFLDNNDSENETLSADHQHAIVNFELGETKRGGVCIWFNGFRFTHTVAMGSDNALSCMMRRQKKKILGNVDCAAPLAFTIPDKLRIKNGEDIVLYDSRTVRIREKDVVLVFGSERQKQCNLAFGRDIQGSTKHVGAVLCCGRVCQPPNVHWTMGLLPGKHRRYYEEVLNFLRNRISPVAPRKLGGRKTQDETTQDETTQDETTRDETTQDETTRDETTRDETTRDEMTGSGGEHMESHIFFHLSIFWHYVNILSFSHILELQLIVYFIYPIESKNPMKFNSIFSLLMMMTVLIFFFFTAIRVVQPGNVIGCLTGQKTYIDLVALMKLLITIIILILFVQSAEFVIKLQANDFISKACFDLFMPYGGHSLVARCKDCVKYSCEQKCVYSVEECQRCIRGNCANIGMANSFGTF</sequence>
<name>A0ABD2HYT3_9BILA</name>
<evidence type="ECO:0000313" key="4">
    <source>
        <dbReference type="Proteomes" id="UP001620626"/>
    </source>
</evidence>
<feature type="transmembrane region" description="Helical" evidence="2">
    <location>
        <begin position="338"/>
        <end position="360"/>
    </location>
</feature>
<dbReference type="Proteomes" id="UP001620626">
    <property type="component" value="Unassembled WGS sequence"/>
</dbReference>
<evidence type="ECO:0000256" key="1">
    <source>
        <dbReference type="SAM" id="MobiDB-lite"/>
    </source>
</evidence>
<comment type="caution">
    <text evidence="3">The sequence shown here is derived from an EMBL/GenBank/DDBJ whole genome shotgun (WGS) entry which is preliminary data.</text>
</comment>
<keyword evidence="2" id="KW-0812">Transmembrane</keyword>
<keyword evidence="2" id="KW-0472">Membrane</keyword>
<proteinExistence type="predicted"/>
<dbReference type="EMBL" id="JBICBT010001317">
    <property type="protein sequence ID" value="KAL3073459.1"/>
    <property type="molecule type" value="Genomic_DNA"/>
</dbReference>
<accession>A0ABD2HYT3</accession>